<accession>A0A7M6DRR1</accession>
<dbReference type="Pfam" id="PF07653">
    <property type="entry name" value="SH3_2"/>
    <property type="match status" value="1"/>
</dbReference>
<dbReference type="PROSITE" id="PS50002">
    <property type="entry name" value="SH3"/>
    <property type="match status" value="1"/>
</dbReference>
<evidence type="ECO:0000313" key="4">
    <source>
        <dbReference type="EnsemblMetazoa" id="CLYHEMP024996.1"/>
    </source>
</evidence>
<protein>
    <recommendedName>
        <fullName evidence="3">SH3 domain-containing protein</fullName>
    </recommendedName>
</protein>
<dbReference type="SMART" id="SM00326">
    <property type="entry name" value="SH3"/>
    <property type="match status" value="1"/>
</dbReference>
<dbReference type="Gene3D" id="2.30.30.40">
    <property type="entry name" value="SH3 Domains"/>
    <property type="match status" value="1"/>
</dbReference>
<dbReference type="SUPFAM" id="SSF50044">
    <property type="entry name" value="SH3-domain"/>
    <property type="match status" value="1"/>
</dbReference>
<evidence type="ECO:0000313" key="5">
    <source>
        <dbReference type="Proteomes" id="UP000594262"/>
    </source>
</evidence>
<keyword evidence="1 2" id="KW-0728">SH3 domain</keyword>
<sequence>MHMLCITICYARTLYSYSNEKPNELSFDRGDVLKIIDKPVSDSIHGWWLAVDESGREGFVSNTFVRELDSVETKAIEVCFNCKNNLKSPSKVNTAKSTHSYTNPDLVLLDKATELDENYQYPSCPDDVFLDEVKNRNRKSLTYAAAAKNSDNQDQQYQDLR</sequence>
<evidence type="ECO:0000256" key="1">
    <source>
        <dbReference type="ARBA" id="ARBA00022443"/>
    </source>
</evidence>
<dbReference type="InterPro" id="IPR001452">
    <property type="entry name" value="SH3_domain"/>
</dbReference>
<dbReference type="InterPro" id="IPR036028">
    <property type="entry name" value="SH3-like_dom_sf"/>
</dbReference>
<proteinExistence type="predicted"/>
<reference evidence="4" key="1">
    <citation type="submission" date="2021-01" db="UniProtKB">
        <authorList>
            <consortium name="EnsemblMetazoa"/>
        </authorList>
    </citation>
    <scope>IDENTIFICATION</scope>
</reference>
<dbReference type="CDD" id="cd00174">
    <property type="entry name" value="SH3"/>
    <property type="match status" value="1"/>
</dbReference>
<organism evidence="4 5">
    <name type="scientific">Clytia hemisphaerica</name>
    <dbReference type="NCBI Taxonomy" id="252671"/>
    <lineage>
        <taxon>Eukaryota</taxon>
        <taxon>Metazoa</taxon>
        <taxon>Cnidaria</taxon>
        <taxon>Hydrozoa</taxon>
        <taxon>Hydroidolina</taxon>
        <taxon>Leptothecata</taxon>
        <taxon>Obeliida</taxon>
        <taxon>Clytiidae</taxon>
        <taxon>Clytia</taxon>
    </lineage>
</organism>
<evidence type="ECO:0000259" key="3">
    <source>
        <dbReference type="PROSITE" id="PS50002"/>
    </source>
</evidence>
<dbReference type="EnsemblMetazoa" id="CLYHEMT024996.1">
    <property type="protein sequence ID" value="CLYHEMP024996.1"/>
    <property type="gene ID" value="CLYHEMG024996"/>
</dbReference>
<feature type="domain" description="SH3" evidence="3">
    <location>
        <begin position="6"/>
        <end position="70"/>
    </location>
</feature>
<evidence type="ECO:0000256" key="2">
    <source>
        <dbReference type="PROSITE-ProRule" id="PRU00192"/>
    </source>
</evidence>
<name>A0A7M6DRR1_9CNID</name>
<dbReference type="OrthoDB" id="446293at2759"/>
<keyword evidence="5" id="KW-1185">Reference proteome</keyword>
<dbReference type="Proteomes" id="UP000594262">
    <property type="component" value="Unplaced"/>
</dbReference>
<dbReference type="AlphaFoldDB" id="A0A7M6DRR1"/>